<keyword evidence="3" id="KW-1185">Reference proteome</keyword>
<accession>W9C6F0</accession>
<comment type="caution">
    <text evidence="2">The sequence shown here is derived from an EMBL/GenBank/DDBJ whole genome shotgun (WGS) entry which is preliminary data.</text>
</comment>
<sequence>MPTRSNKLTKESPEKAQENQDGSDLGIEFQGTPKSHKLRKIPKMSSARIQSNDHQQEARFAGSIRKEGFTIKESYEIVKTILDSQKGLEKDGHFFYKDYLLLSDCTFEGNSKYPFHSCKEHPFQSRGKRARRMKGSTKDPTCSIQTQSSMSVPDAEGARLPEAEIQFATSTRRMRINGIILITNGRTNSARQIKR</sequence>
<feature type="region of interest" description="Disordered" evidence="1">
    <location>
        <begin position="1"/>
        <end position="58"/>
    </location>
</feature>
<name>W9C6F0_SCLBF</name>
<protein>
    <submittedName>
        <fullName evidence="2">Uncharacterized protein</fullName>
    </submittedName>
</protein>
<organism evidence="2 3">
    <name type="scientific">Sclerotinia borealis (strain F-4128)</name>
    <dbReference type="NCBI Taxonomy" id="1432307"/>
    <lineage>
        <taxon>Eukaryota</taxon>
        <taxon>Fungi</taxon>
        <taxon>Dikarya</taxon>
        <taxon>Ascomycota</taxon>
        <taxon>Pezizomycotina</taxon>
        <taxon>Leotiomycetes</taxon>
        <taxon>Helotiales</taxon>
        <taxon>Sclerotiniaceae</taxon>
        <taxon>Sclerotinia</taxon>
    </lineage>
</organism>
<dbReference type="Proteomes" id="UP000019487">
    <property type="component" value="Unassembled WGS sequence"/>
</dbReference>
<dbReference type="EMBL" id="AYSA01000623">
    <property type="protein sequence ID" value="ESZ90484.1"/>
    <property type="molecule type" value="Genomic_DNA"/>
</dbReference>
<gene>
    <name evidence="2" type="ORF">SBOR_9133</name>
</gene>
<dbReference type="HOGENOM" id="CLU_1397085_0_0_1"/>
<feature type="compositionally biased region" description="Polar residues" evidence="1">
    <location>
        <begin position="138"/>
        <end position="151"/>
    </location>
</feature>
<feature type="region of interest" description="Disordered" evidence="1">
    <location>
        <begin position="126"/>
        <end position="156"/>
    </location>
</feature>
<evidence type="ECO:0000313" key="2">
    <source>
        <dbReference type="EMBL" id="ESZ90484.1"/>
    </source>
</evidence>
<evidence type="ECO:0000313" key="3">
    <source>
        <dbReference type="Proteomes" id="UP000019487"/>
    </source>
</evidence>
<dbReference type="AlphaFoldDB" id="W9C6F0"/>
<feature type="compositionally biased region" description="Basic residues" evidence="1">
    <location>
        <begin position="126"/>
        <end position="135"/>
    </location>
</feature>
<proteinExistence type="predicted"/>
<feature type="compositionally biased region" description="Basic and acidic residues" evidence="1">
    <location>
        <begin position="8"/>
        <end position="18"/>
    </location>
</feature>
<evidence type="ECO:0000256" key="1">
    <source>
        <dbReference type="SAM" id="MobiDB-lite"/>
    </source>
</evidence>
<reference evidence="2 3" key="1">
    <citation type="journal article" date="2014" name="Genome Announc.">
        <title>Draft genome sequence of Sclerotinia borealis, a psychrophilic plant pathogenic fungus.</title>
        <authorList>
            <person name="Mardanov A.V."/>
            <person name="Beletsky A.V."/>
            <person name="Kadnikov V.V."/>
            <person name="Ignatov A.N."/>
            <person name="Ravin N.V."/>
        </authorList>
    </citation>
    <scope>NUCLEOTIDE SEQUENCE [LARGE SCALE GENOMIC DNA]</scope>
    <source>
        <strain evidence="3">F-4157</strain>
    </source>
</reference>